<proteinExistence type="predicted"/>
<sequence length="310" mass="35200">MQAGRETIDYDANGYDYRDYWQGRDYEFWAEDQALSRLVPRLAPARWFVDFGGAYGRNAPHYLRFAQHAVIMDYSATNLTNAAEQHAQAIATGRLSLVRCDLNAIPFRDNAFDSAMVIRVLHHLLDSEPALAEMSRTVSNRWLIDVPIKHHVLGLVRGARARRWREVRDEKPLITGASDEKYVNFSLPAVRRQLEQRGWQVTLAASVNNFRRWDYVLPEPTVKLARPIVHSMELATQRLGRGWWGPSQFLLTDRGTARPPGIPVPADAGLEARMSCPTCKDPLEWTETTATCTGCAVAFNKVGPYWDFVV</sequence>
<dbReference type="RefSeq" id="WP_184845810.1">
    <property type="nucleotide sequence ID" value="NZ_JACHMN010000003.1"/>
</dbReference>
<organism evidence="2 3">
    <name type="scientific">Allocatelliglobosispora scoriae</name>
    <dbReference type="NCBI Taxonomy" id="643052"/>
    <lineage>
        <taxon>Bacteria</taxon>
        <taxon>Bacillati</taxon>
        <taxon>Actinomycetota</taxon>
        <taxon>Actinomycetes</taxon>
        <taxon>Micromonosporales</taxon>
        <taxon>Micromonosporaceae</taxon>
        <taxon>Allocatelliglobosispora</taxon>
    </lineage>
</organism>
<dbReference type="GO" id="GO:0008757">
    <property type="term" value="F:S-adenosylmethionine-dependent methyltransferase activity"/>
    <property type="evidence" value="ECO:0007669"/>
    <property type="project" value="InterPro"/>
</dbReference>
<dbReference type="Gene3D" id="3.40.50.150">
    <property type="entry name" value="Vaccinia Virus protein VP39"/>
    <property type="match status" value="1"/>
</dbReference>
<gene>
    <name evidence="2" type="ORF">F4553_007472</name>
</gene>
<dbReference type="GO" id="GO:0032259">
    <property type="term" value="P:methylation"/>
    <property type="evidence" value="ECO:0007669"/>
    <property type="project" value="UniProtKB-KW"/>
</dbReference>
<dbReference type="Proteomes" id="UP000587527">
    <property type="component" value="Unassembled WGS sequence"/>
</dbReference>
<dbReference type="InterPro" id="IPR013216">
    <property type="entry name" value="Methyltransf_11"/>
</dbReference>
<keyword evidence="3" id="KW-1185">Reference proteome</keyword>
<accession>A0A841C2P8</accession>
<keyword evidence="2" id="KW-0808">Transferase</keyword>
<evidence type="ECO:0000313" key="2">
    <source>
        <dbReference type="EMBL" id="MBB5874038.1"/>
    </source>
</evidence>
<feature type="domain" description="Methyltransferase type 11" evidence="1">
    <location>
        <begin position="49"/>
        <end position="138"/>
    </location>
</feature>
<dbReference type="InterPro" id="IPR029063">
    <property type="entry name" value="SAM-dependent_MTases_sf"/>
</dbReference>
<dbReference type="SUPFAM" id="SSF53335">
    <property type="entry name" value="S-adenosyl-L-methionine-dependent methyltransferases"/>
    <property type="match status" value="1"/>
</dbReference>
<evidence type="ECO:0000313" key="3">
    <source>
        <dbReference type="Proteomes" id="UP000587527"/>
    </source>
</evidence>
<dbReference type="EMBL" id="JACHMN010000003">
    <property type="protein sequence ID" value="MBB5874038.1"/>
    <property type="molecule type" value="Genomic_DNA"/>
</dbReference>
<protein>
    <submittedName>
        <fullName evidence="2">SAM-dependent methyltransferase</fullName>
    </submittedName>
</protein>
<dbReference type="AlphaFoldDB" id="A0A841C2P8"/>
<evidence type="ECO:0000259" key="1">
    <source>
        <dbReference type="Pfam" id="PF08241"/>
    </source>
</evidence>
<reference evidence="2 3" key="1">
    <citation type="submission" date="2020-08" db="EMBL/GenBank/DDBJ databases">
        <title>Sequencing the genomes of 1000 actinobacteria strains.</title>
        <authorList>
            <person name="Klenk H.-P."/>
        </authorList>
    </citation>
    <scope>NUCLEOTIDE SEQUENCE [LARGE SCALE GENOMIC DNA]</scope>
    <source>
        <strain evidence="2 3">DSM 45362</strain>
    </source>
</reference>
<comment type="caution">
    <text evidence="2">The sequence shown here is derived from an EMBL/GenBank/DDBJ whole genome shotgun (WGS) entry which is preliminary data.</text>
</comment>
<keyword evidence="2" id="KW-0489">Methyltransferase</keyword>
<name>A0A841C2P8_9ACTN</name>
<dbReference type="Pfam" id="PF08241">
    <property type="entry name" value="Methyltransf_11"/>
    <property type="match status" value="1"/>
</dbReference>